<comment type="caution">
    <text evidence="2">The sequence shown here is derived from an EMBL/GenBank/DDBJ whole genome shotgun (WGS) entry which is preliminary data.</text>
</comment>
<gene>
    <name evidence="2" type="ORF">FB391_2022</name>
</gene>
<protein>
    <submittedName>
        <fullName evidence="2">Uncharacterized protein</fullName>
    </submittedName>
</protein>
<sequence>MWLGDLGWFSEVSAVTHALCDRIVRTQLVPDFGKITIREITAERIEHHLAVQRIQSEKAAAHSREVIELLLDFAAGEGVIISNPMGDTLRNDTPPRFGDLDTHREIVRGRIALRREERLREAGPGPGRPSNEQEI</sequence>
<keyword evidence="1" id="KW-0238">DNA-binding</keyword>
<name>A0A543F2B1_9MICO</name>
<evidence type="ECO:0000256" key="1">
    <source>
        <dbReference type="ARBA" id="ARBA00023125"/>
    </source>
</evidence>
<dbReference type="Proteomes" id="UP000320235">
    <property type="component" value="Unassembled WGS sequence"/>
</dbReference>
<keyword evidence="3" id="KW-1185">Reference proteome</keyword>
<dbReference type="InterPro" id="IPR010998">
    <property type="entry name" value="Integrase_recombinase_N"/>
</dbReference>
<dbReference type="AlphaFoldDB" id="A0A543F2B1"/>
<dbReference type="GO" id="GO:0003677">
    <property type="term" value="F:DNA binding"/>
    <property type="evidence" value="ECO:0007669"/>
    <property type="project" value="UniProtKB-KW"/>
</dbReference>
<evidence type="ECO:0000313" key="3">
    <source>
        <dbReference type="Proteomes" id="UP000320235"/>
    </source>
</evidence>
<proteinExistence type="predicted"/>
<dbReference type="EMBL" id="VFPE01000002">
    <property type="protein sequence ID" value="TQM27984.1"/>
    <property type="molecule type" value="Genomic_DNA"/>
</dbReference>
<reference evidence="2 3" key="1">
    <citation type="submission" date="2019-06" db="EMBL/GenBank/DDBJ databases">
        <title>Sequencing the genomes of 1000 actinobacteria strains.</title>
        <authorList>
            <person name="Klenk H.-P."/>
        </authorList>
    </citation>
    <scope>NUCLEOTIDE SEQUENCE [LARGE SCALE GENOMIC DNA]</scope>
    <source>
        <strain evidence="2 3">DSM 105492</strain>
    </source>
</reference>
<organism evidence="2 3">
    <name type="scientific">Microbacterium kyungheense</name>
    <dbReference type="NCBI Taxonomy" id="1263636"/>
    <lineage>
        <taxon>Bacteria</taxon>
        <taxon>Bacillati</taxon>
        <taxon>Actinomycetota</taxon>
        <taxon>Actinomycetes</taxon>
        <taxon>Micrococcales</taxon>
        <taxon>Microbacteriaceae</taxon>
        <taxon>Microbacterium</taxon>
    </lineage>
</organism>
<evidence type="ECO:0000313" key="2">
    <source>
        <dbReference type="EMBL" id="TQM27984.1"/>
    </source>
</evidence>
<accession>A0A543F2B1</accession>
<dbReference type="Gene3D" id="1.10.150.130">
    <property type="match status" value="1"/>
</dbReference>